<reference evidence="2 3" key="1">
    <citation type="submission" date="2018-06" db="EMBL/GenBank/DDBJ databases">
        <authorList>
            <consortium name="Pathogen Informatics"/>
            <person name="Doyle S."/>
        </authorList>
    </citation>
    <scope>NUCLEOTIDE SEQUENCE [LARGE SCALE GENOMIC DNA]</scope>
    <source>
        <strain evidence="2 3">NCTC10994</strain>
    </source>
</reference>
<dbReference type="InterPro" id="IPR032710">
    <property type="entry name" value="NTF2-like_dom_sf"/>
</dbReference>
<protein>
    <recommendedName>
        <fullName evidence="1">SnoaL-like domain-containing protein</fullName>
    </recommendedName>
</protein>
<evidence type="ECO:0000313" key="3">
    <source>
        <dbReference type="Proteomes" id="UP000249091"/>
    </source>
</evidence>
<dbReference type="Gene3D" id="3.10.450.50">
    <property type="match status" value="1"/>
</dbReference>
<name>A0A2X4UGT2_9NOCA</name>
<dbReference type="RefSeq" id="WP_072699532.1">
    <property type="nucleotide sequence ID" value="NZ_JAFBBL010000001.1"/>
</dbReference>
<keyword evidence="3" id="KW-1185">Reference proteome</keyword>
<feature type="domain" description="SnoaL-like" evidence="1">
    <location>
        <begin position="10"/>
        <end position="140"/>
    </location>
</feature>
<gene>
    <name evidence="2" type="ORF">NCTC10994_03818</name>
</gene>
<organism evidence="2 3">
    <name type="scientific">Rhodococcus coprophilus</name>
    <dbReference type="NCBI Taxonomy" id="38310"/>
    <lineage>
        <taxon>Bacteria</taxon>
        <taxon>Bacillati</taxon>
        <taxon>Actinomycetota</taxon>
        <taxon>Actinomycetes</taxon>
        <taxon>Mycobacteriales</taxon>
        <taxon>Nocardiaceae</taxon>
        <taxon>Rhodococcus</taxon>
    </lineage>
</organism>
<dbReference type="InterPro" id="IPR037401">
    <property type="entry name" value="SnoaL-like"/>
</dbReference>
<dbReference type="STRING" id="1219011.GCA_001895045_01589"/>
<accession>A0A2X4UGT2</accession>
<dbReference type="KEGG" id="rcr:NCTC10994_03818"/>
<dbReference type="Proteomes" id="UP000249091">
    <property type="component" value="Chromosome 1"/>
</dbReference>
<dbReference type="EMBL" id="LS483468">
    <property type="protein sequence ID" value="SQI37921.1"/>
    <property type="molecule type" value="Genomic_DNA"/>
</dbReference>
<sequence>MPTIEDRLARLEALEEIRMLKHRYFRACDAKDPTGMRACFVAEGADIYYGPALGSFDDADGLVAVYSRIALQRVDDRFVVLDMHHGMHPSIRLTSPETATGEWTLRFRQVDMSARTERVTALDYDDDYVVEDGEWKISKCHVRVLWSIERALTDDVKVVQ</sequence>
<dbReference type="AlphaFoldDB" id="A0A2X4UGT2"/>
<evidence type="ECO:0000313" key="2">
    <source>
        <dbReference type="EMBL" id="SQI37921.1"/>
    </source>
</evidence>
<evidence type="ECO:0000259" key="1">
    <source>
        <dbReference type="Pfam" id="PF13577"/>
    </source>
</evidence>
<proteinExistence type="predicted"/>
<dbReference type="SUPFAM" id="SSF54427">
    <property type="entry name" value="NTF2-like"/>
    <property type="match status" value="1"/>
</dbReference>
<dbReference type="Pfam" id="PF13577">
    <property type="entry name" value="SnoaL_4"/>
    <property type="match status" value="1"/>
</dbReference>